<feature type="region of interest" description="Disordered" evidence="1">
    <location>
        <begin position="57"/>
        <end position="77"/>
    </location>
</feature>
<dbReference type="AlphaFoldDB" id="A0A498SCG5"/>
<organism evidence="2 3">
    <name type="scientific">Acanthocheilonema viteae</name>
    <name type="common">Filarial nematode worm</name>
    <name type="synonym">Dipetalonema viteae</name>
    <dbReference type="NCBI Taxonomy" id="6277"/>
    <lineage>
        <taxon>Eukaryota</taxon>
        <taxon>Metazoa</taxon>
        <taxon>Ecdysozoa</taxon>
        <taxon>Nematoda</taxon>
        <taxon>Chromadorea</taxon>
        <taxon>Rhabditida</taxon>
        <taxon>Spirurina</taxon>
        <taxon>Spiruromorpha</taxon>
        <taxon>Filarioidea</taxon>
        <taxon>Onchocercidae</taxon>
        <taxon>Acanthocheilonema</taxon>
    </lineage>
</organism>
<keyword evidence="3" id="KW-1185">Reference proteome</keyword>
<evidence type="ECO:0000313" key="3">
    <source>
        <dbReference type="Proteomes" id="UP000276991"/>
    </source>
</evidence>
<dbReference type="Proteomes" id="UP000276991">
    <property type="component" value="Unassembled WGS sequence"/>
</dbReference>
<feature type="compositionally biased region" description="Basic residues" evidence="1">
    <location>
        <begin position="62"/>
        <end position="76"/>
    </location>
</feature>
<reference evidence="2 3" key="1">
    <citation type="submission" date="2018-08" db="EMBL/GenBank/DDBJ databases">
        <authorList>
            <person name="Laetsch R D."/>
            <person name="Stevens L."/>
            <person name="Kumar S."/>
            <person name="Blaxter L. M."/>
        </authorList>
    </citation>
    <scope>NUCLEOTIDE SEQUENCE [LARGE SCALE GENOMIC DNA]</scope>
</reference>
<protein>
    <submittedName>
        <fullName evidence="2">Uncharacterized protein</fullName>
    </submittedName>
</protein>
<accession>A0A498SCG5</accession>
<dbReference type="OrthoDB" id="5854611at2759"/>
<name>A0A498SCG5_ACAVI</name>
<proteinExistence type="predicted"/>
<evidence type="ECO:0000313" key="2">
    <source>
        <dbReference type="EMBL" id="VBB29505.1"/>
    </source>
</evidence>
<gene>
    <name evidence="2" type="ORF">NAV_LOCUS4306</name>
</gene>
<dbReference type="EMBL" id="UPTC01000626">
    <property type="protein sequence ID" value="VBB29505.1"/>
    <property type="molecule type" value="Genomic_DNA"/>
</dbReference>
<evidence type="ECO:0000256" key="1">
    <source>
        <dbReference type="SAM" id="MobiDB-lite"/>
    </source>
</evidence>
<sequence length="90" mass="10410">MGIISDQNCHILQCSTDELCVVSEKTARCVKNDKLHDVDGVHIDFASGKLIDHHAEETSHYRAGRMKQQHKHQHLPRHYEHVETTNYSIH</sequence>